<protein>
    <submittedName>
        <fullName evidence="1">DUF488 domain-containing protein</fullName>
    </submittedName>
</protein>
<evidence type="ECO:0000313" key="1">
    <source>
        <dbReference type="EMBL" id="MFC3283968.1"/>
    </source>
</evidence>
<dbReference type="PANTHER" id="PTHR36849:SF1">
    <property type="entry name" value="CYTOPLASMIC PROTEIN"/>
    <property type="match status" value="1"/>
</dbReference>
<keyword evidence="2" id="KW-1185">Reference proteome</keyword>
<comment type="caution">
    <text evidence="1">The sequence shown here is derived from an EMBL/GenBank/DDBJ whole genome shotgun (WGS) entry which is preliminary data.</text>
</comment>
<dbReference type="PANTHER" id="PTHR36849">
    <property type="entry name" value="CYTOPLASMIC PROTEIN-RELATED"/>
    <property type="match status" value="1"/>
</dbReference>
<proteinExistence type="predicted"/>
<dbReference type="RefSeq" id="WP_386773474.1">
    <property type="nucleotide sequence ID" value="NZ_JBHRUG010000019.1"/>
</dbReference>
<organism evidence="1 2">
    <name type="scientific">Litchfieldella rifensis</name>
    <dbReference type="NCBI Taxonomy" id="762643"/>
    <lineage>
        <taxon>Bacteria</taxon>
        <taxon>Pseudomonadati</taxon>
        <taxon>Pseudomonadota</taxon>
        <taxon>Gammaproteobacteria</taxon>
        <taxon>Oceanospirillales</taxon>
        <taxon>Halomonadaceae</taxon>
        <taxon>Litchfieldella</taxon>
    </lineage>
</organism>
<accession>A0ABV7LND6</accession>
<name>A0ABV7LND6_9GAMM</name>
<dbReference type="Proteomes" id="UP001595579">
    <property type="component" value="Unassembled WGS sequence"/>
</dbReference>
<dbReference type="InterPro" id="IPR052552">
    <property type="entry name" value="YeaO-like"/>
</dbReference>
<evidence type="ECO:0000313" key="2">
    <source>
        <dbReference type="Proteomes" id="UP001595579"/>
    </source>
</evidence>
<reference evidence="2" key="1">
    <citation type="journal article" date="2019" name="Int. J. Syst. Evol. Microbiol.">
        <title>The Global Catalogue of Microorganisms (GCM) 10K type strain sequencing project: providing services to taxonomists for standard genome sequencing and annotation.</title>
        <authorList>
            <consortium name="The Broad Institute Genomics Platform"/>
            <consortium name="The Broad Institute Genome Sequencing Center for Infectious Disease"/>
            <person name="Wu L."/>
            <person name="Ma J."/>
        </authorList>
    </citation>
    <scope>NUCLEOTIDE SEQUENCE [LARGE SCALE GENOMIC DNA]</scope>
    <source>
        <strain evidence="2">CECT 7698</strain>
    </source>
</reference>
<dbReference type="Pfam" id="PF22752">
    <property type="entry name" value="DUF488-N3i"/>
    <property type="match status" value="1"/>
</dbReference>
<sequence length="119" mass="14500">MTQPRTIQCKRAYDEPEDADGYRVLVDGVWPRGRRKEALKLDEWRKELAPSKRLRQWFKHDPERWEEFIDRYHRELEKQQRAIDEMLAECDGRTLTLVFGAKETEYNNAMALKEYLQRR</sequence>
<dbReference type="EMBL" id="JBHRUG010000019">
    <property type="protein sequence ID" value="MFC3283968.1"/>
    <property type="molecule type" value="Genomic_DNA"/>
</dbReference>
<gene>
    <name evidence="1" type="ORF">ACFOEV_10150</name>
</gene>